<feature type="transmembrane region" description="Helical" evidence="1">
    <location>
        <begin position="258"/>
        <end position="277"/>
    </location>
</feature>
<dbReference type="RefSeq" id="WP_179546309.1">
    <property type="nucleotide sequence ID" value="NZ_BSEW01000001.1"/>
</dbReference>
<reference evidence="4 5" key="1">
    <citation type="submission" date="2020-07" db="EMBL/GenBank/DDBJ databases">
        <title>Sequencing the genomes of 1000 actinobacteria strains.</title>
        <authorList>
            <person name="Klenk H.-P."/>
        </authorList>
    </citation>
    <scope>NUCLEOTIDE SEQUENCE [LARGE SCALE GENOMIC DNA]</scope>
    <source>
        <strain evidence="4 5">DSM 26474</strain>
    </source>
</reference>
<evidence type="ECO:0000256" key="1">
    <source>
        <dbReference type="SAM" id="Phobius"/>
    </source>
</evidence>
<dbReference type="Pfam" id="PF01757">
    <property type="entry name" value="Acyl_transf_3"/>
    <property type="match status" value="1"/>
</dbReference>
<evidence type="ECO:0000259" key="2">
    <source>
        <dbReference type="Pfam" id="PF01757"/>
    </source>
</evidence>
<feature type="transmembrane region" description="Helical" evidence="1">
    <location>
        <begin position="399"/>
        <end position="425"/>
    </location>
</feature>
<evidence type="ECO:0000259" key="3">
    <source>
        <dbReference type="Pfam" id="PF19040"/>
    </source>
</evidence>
<keyword evidence="1" id="KW-0812">Transmembrane</keyword>
<dbReference type="PANTHER" id="PTHR23028">
    <property type="entry name" value="ACETYLTRANSFERASE"/>
    <property type="match status" value="1"/>
</dbReference>
<evidence type="ECO:0000313" key="5">
    <source>
        <dbReference type="Proteomes" id="UP000549913"/>
    </source>
</evidence>
<feature type="transmembrane region" description="Helical" evidence="1">
    <location>
        <begin position="99"/>
        <end position="117"/>
    </location>
</feature>
<dbReference type="PANTHER" id="PTHR23028:SF53">
    <property type="entry name" value="ACYL_TRANSF_3 DOMAIN-CONTAINING PROTEIN"/>
    <property type="match status" value="1"/>
</dbReference>
<dbReference type="InterPro" id="IPR050879">
    <property type="entry name" value="Acyltransferase_3"/>
</dbReference>
<organism evidence="4 5">
    <name type="scientific">Herbiconiux flava</name>
    <dbReference type="NCBI Taxonomy" id="881268"/>
    <lineage>
        <taxon>Bacteria</taxon>
        <taxon>Bacillati</taxon>
        <taxon>Actinomycetota</taxon>
        <taxon>Actinomycetes</taxon>
        <taxon>Micrococcales</taxon>
        <taxon>Microbacteriaceae</taxon>
        <taxon>Herbiconiux</taxon>
    </lineage>
</organism>
<dbReference type="Proteomes" id="UP000549913">
    <property type="component" value="Unassembled WGS sequence"/>
</dbReference>
<feature type="transmembrane region" description="Helical" evidence="1">
    <location>
        <begin position="348"/>
        <end position="369"/>
    </location>
</feature>
<dbReference type="InterPro" id="IPR043968">
    <property type="entry name" value="SGNH"/>
</dbReference>
<dbReference type="AlphaFoldDB" id="A0A852SJP2"/>
<feature type="transmembrane region" description="Helical" evidence="1">
    <location>
        <begin position="323"/>
        <end position="342"/>
    </location>
</feature>
<feature type="transmembrane region" description="Helical" evidence="1">
    <location>
        <begin position="283"/>
        <end position="302"/>
    </location>
</feature>
<feature type="domain" description="Acyltransferase 3" evidence="2">
    <location>
        <begin position="34"/>
        <end position="366"/>
    </location>
</feature>
<feature type="transmembrane region" description="Helical" evidence="1">
    <location>
        <begin position="234"/>
        <end position="251"/>
    </location>
</feature>
<dbReference type="InterPro" id="IPR002656">
    <property type="entry name" value="Acyl_transf_3_dom"/>
</dbReference>
<protein>
    <submittedName>
        <fullName evidence="4">Peptidoglycan/LPS O-acetylase OafA/YrhL</fullName>
    </submittedName>
</protein>
<dbReference type="GO" id="GO:0016747">
    <property type="term" value="F:acyltransferase activity, transferring groups other than amino-acyl groups"/>
    <property type="evidence" value="ECO:0007669"/>
    <property type="project" value="InterPro"/>
</dbReference>
<proteinExistence type="predicted"/>
<keyword evidence="5" id="KW-1185">Reference proteome</keyword>
<feature type="transmembrane region" description="Helical" evidence="1">
    <location>
        <begin position="59"/>
        <end position="78"/>
    </location>
</feature>
<sequence length="719" mass="77520">MRRHYGFPEPVVRNSENRELTPEAPPRHPVRRDVQGLRALAVVAVILNHLTGWPVGGFIGVDVFFVLSGYLITGLLLREHERSGTISFSGFYKRRIKRIMPAAVLVLLATVLASWVLTPGVRFLQTLTDSFWSLLFVSNWNLALQGADYFQQDLIPSPVQHYWSLAVEEQFYLVWPWLMLGVLALGVKLFSWSTGRRRLAVGLTIGVVSAASFGYALFLTATDVNLAYFSSVDRAWELGVGALVAVFGTYFRTKSVALRTVLSWLGFLTIVAACFVVDPAAGFPAPLAALPVLATAMVLLAGEHGTQPYLWPLTNPATRYVGDISYSLYLWHFPVLILLLAVMPGDSVLYYAVAAGLIVALSVLSYHLVEDPIRRSGWLSSKTLSSRERRRRRKKRQKFLRSTLPKIALAAVLVGATTAVVVVALNPGGQQQAQVAEDGSPVIPAGEDGPIVSDAVRCRGAAIMDPQSGCSGVDLGDQLDPAPAYAATDKLQIRGKELCWINLTGSLTSCHYGNAPEDATKIAIVGDSHAQSLMAAIIPESGKNNWSLNAYTGDGCILSTRATSTCGDMQPKILEKVASGDYDVVITTSSRAKTYDPEAAAEAYRQVLASGTRLIVFADVPGASEESILCYQRVGFDVRNNDCGTPLSESRPDAISDAAPLAPGTQLFDLTSLFCADDFCPAVVGNVPVYRDSGAHITATYAGTLSPYVVGDIVTALTG</sequence>
<dbReference type="Pfam" id="PF19040">
    <property type="entry name" value="SGNH"/>
    <property type="match status" value="1"/>
</dbReference>
<gene>
    <name evidence="4" type="ORF">BJ984_000033</name>
</gene>
<dbReference type="GO" id="GO:0009103">
    <property type="term" value="P:lipopolysaccharide biosynthetic process"/>
    <property type="evidence" value="ECO:0007669"/>
    <property type="project" value="TreeGrafter"/>
</dbReference>
<dbReference type="GO" id="GO:0016020">
    <property type="term" value="C:membrane"/>
    <property type="evidence" value="ECO:0007669"/>
    <property type="project" value="TreeGrafter"/>
</dbReference>
<feature type="transmembrane region" description="Helical" evidence="1">
    <location>
        <begin position="172"/>
        <end position="192"/>
    </location>
</feature>
<keyword evidence="1" id="KW-1133">Transmembrane helix</keyword>
<feature type="domain" description="SGNH" evidence="3">
    <location>
        <begin position="508"/>
        <end position="707"/>
    </location>
</feature>
<comment type="caution">
    <text evidence="4">The sequence shown here is derived from an EMBL/GenBank/DDBJ whole genome shotgun (WGS) entry which is preliminary data.</text>
</comment>
<feature type="transmembrane region" description="Helical" evidence="1">
    <location>
        <begin position="199"/>
        <end position="222"/>
    </location>
</feature>
<keyword evidence="1" id="KW-0472">Membrane</keyword>
<dbReference type="EMBL" id="JACCBM010000001">
    <property type="protein sequence ID" value="NYD68875.1"/>
    <property type="molecule type" value="Genomic_DNA"/>
</dbReference>
<accession>A0A852SJP2</accession>
<name>A0A852SJP2_9MICO</name>
<evidence type="ECO:0000313" key="4">
    <source>
        <dbReference type="EMBL" id="NYD68875.1"/>
    </source>
</evidence>